<name>A0ABQ4TTD5_9HYPH</name>
<protein>
    <recommendedName>
        <fullName evidence="4">Hypervirulence associated protein TUDOR domain-containing protein</fullName>
    </recommendedName>
</protein>
<dbReference type="EMBL" id="BPRB01000034">
    <property type="protein sequence ID" value="GJE58465.1"/>
    <property type="molecule type" value="Genomic_DNA"/>
</dbReference>
<feature type="region of interest" description="Disordered" evidence="1">
    <location>
        <begin position="38"/>
        <end position="64"/>
    </location>
</feature>
<gene>
    <name evidence="2" type="ORF">MPOCJGCO_0546</name>
</gene>
<dbReference type="RefSeq" id="WP_238181097.1">
    <property type="nucleotide sequence ID" value="NZ_BPRB01000034.1"/>
</dbReference>
<evidence type="ECO:0000313" key="3">
    <source>
        <dbReference type="Proteomes" id="UP001055057"/>
    </source>
</evidence>
<evidence type="ECO:0000313" key="2">
    <source>
        <dbReference type="EMBL" id="GJE58465.1"/>
    </source>
</evidence>
<keyword evidence="3" id="KW-1185">Reference proteome</keyword>
<evidence type="ECO:0008006" key="4">
    <source>
        <dbReference type="Google" id="ProtNLM"/>
    </source>
</evidence>
<comment type="caution">
    <text evidence="2">The sequence shown here is derived from an EMBL/GenBank/DDBJ whole genome shotgun (WGS) entry which is preliminary data.</text>
</comment>
<sequence length="64" mass="6918">MSHKFKLGQRVRQVRATAGDKDGAGMLCEVIRLMPEDRSGEPGYRIKSSAGERAANESDLVLAG</sequence>
<reference evidence="2" key="1">
    <citation type="journal article" date="2021" name="Front. Microbiol.">
        <title>Comprehensive Comparative Genomics and Phenotyping of Methylobacterium Species.</title>
        <authorList>
            <person name="Alessa O."/>
            <person name="Ogura Y."/>
            <person name="Fujitani Y."/>
            <person name="Takami H."/>
            <person name="Hayashi T."/>
            <person name="Sahin N."/>
            <person name="Tani A."/>
        </authorList>
    </citation>
    <scope>NUCLEOTIDE SEQUENCE</scope>
    <source>
        <strain evidence="2">DSM 23632</strain>
    </source>
</reference>
<accession>A0ABQ4TTD5</accession>
<organism evidence="2 3">
    <name type="scientific">Methylobacterium trifolii</name>
    <dbReference type="NCBI Taxonomy" id="1003092"/>
    <lineage>
        <taxon>Bacteria</taxon>
        <taxon>Pseudomonadati</taxon>
        <taxon>Pseudomonadota</taxon>
        <taxon>Alphaproteobacteria</taxon>
        <taxon>Hyphomicrobiales</taxon>
        <taxon>Methylobacteriaceae</taxon>
        <taxon>Methylobacterium</taxon>
    </lineage>
</organism>
<reference evidence="2" key="2">
    <citation type="submission" date="2021-08" db="EMBL/GenBank/DDBJ databases">
        <authorList>
            <person name="Tani A."/>
            <person name="Ola A."/>
            <person name="Ogura Y."/>
            <person name="Katsura K."/>
            <person name="Hayashi T."/>
        </authorList>
    </citation>
    <scope>NUCLEOTIDE SEQUENCE</scope>
    <source>
        <strain evidence="2">DSM 23632</strain>
    </source>
</reference>
<evidence type="ECO:0000256" key="1">
    <source>
        <dbReference type="SAM" id="MobiDB-lite"/>
    </source>
</evidence>
<dbReference type="Proteomes" id="UP001055057">
    <property type="component" value="Unassembled WGS sequence"/>
</dbReference>
<proteinExistence type="predicted"/>